<name>A0A2S9JD48_9SPHI</name>
<protein>
    <recommendedName>
        <fullName evidence="5">FecR protein domain-containing protein</fullName>
    </recommendedName>
</protein>
<evidence type="ECO:0000259" key="1">
    <source>
        <dbReference type="Pfam" id="PF04773"/>
    </source>
</evidence>
<dbReference type="InterPro" id="IPR032508">
    <property type="entry name" value="FecR_C"/>
</dbReference>
<feature type="domain" description="FecR protein" evidence="1">
    <location>
        <begin position="116"/>
        <end position="200"/>
    </location>
</feature>
<evidence type="ECO:0008006" key="5">
    <source>
        <dbReference type="Google" id="ProtNLM"/>
    </source>
</evidence>
<dbReference type="Pfam" id="PF04773">
    <property type="entry name" value="FecR"/>
    <property type="match status" value="1"/>
</dbReference>
<evidence type="ECO:0000259" key="2">
    <source>
        <dbReference type="Pfam" id="PF16344"/>
    </source>
</evidence>
<dbReference type="PANTHER" id="PTHR30273:SF2">
    <property type="entry name" value="PROTEIN FECR"/>
    <property type="match status" value="1"/>
</dbReference>
<dbReference type="InterPro" id="IPR012373">
    <property type="entry name" value="Ferrdict_sens_TM"/>
</dbReference>
<proteinExistence type="predicted"/>
<accession>A0A2S9JD48</accession>
<feature type="domain" description="Protein FecR C-terminal" evidence="2">
    <location>
        <begin position="234"/>
        <end position="302"/>
    </location>
</feature>
<dbReference type="Gene3D" id="2.60.120.1440">
    <property type="match status" value="1"/>
</dbReference>
<sequence length="305" mass="34935">MVMREKDTIVYDFLAGRLSARERNRFVKLMRYSKDVRELSDWHEAVYKQIEVLNPEELQQLLQLLEQEQKSTLVVSFWKPYLKYAAIFIGLLGGYLIYTHYQEVNIETQSQQALASLQTIDLADGSAVDLEKNSYIETIRFDDEIREVTLIGTASFRVKPGQKPFVVHTPDGYTTRVLGTEFKIQSQHNLYQVTVDKGRVAIDHGGSNIGMLQKGDFLKVEDGKTNLRSSVVPLTFDNKPLSEVVQVVNDVYDTNIRLDASINDQIKCKVSFDTQLTILDIIEVLCEIHNFSYQIQDDQVSIKSK</sequence>
<keyword evidence="4" id="KW-1185">Reference proteome</keyword>
<dbReference type="OrthoDB" id="1452822at2"/>
<evidence type="ECO:0000313" key="3">
    <source>
        <dbReference type="EMBL" id="PRD50802.1"/>
    </source>
</evidence>
<dbReference type="EMBL" id="PVBS01000006">
    <property type="protein sequence ID" value="PRD50802.1"/>
    <property type="molecule type" value="Genomic_DNA"/>
</dbReference>
<dbReference type="PANTHER" id="PTHR30273">
    <property type="entry name" value="PERIPLASMIC SIGNAL SENSOR AND SIGMA FACTOR ACTIVATOR FECR-RELATED"/>
    <property type="match status" value="1"/>
</dbReference>
<gene>
    <name evidence="3" type="ORF">C5749_19120</name>
</gene>
<dbReference type="Gene3D" id="3.55.50.30">
    <property type="match status" value="1"/>
</dbReference>
<dbReference type="AlphaFoldDB" id="A0A2S9JD48"/>
<dbReference type="Proteomes" id="UP000238642">
    <property type="component" value="Unassembled WGS sequence"/>
</dbReference>
<organism evidence="3 4">
    <name type="scientific">Sphingobacterium gobiense</name>
    <dbReference type="NCBI Taxonomy" id="1382456"/>
    <lineage>
        <taxon>Bacteria</taxon>
        <taxon>Pseudomonadati</taxon>
        <taxon>Bacteroidota</taxon>
        <taxon>Sphingobacteriia</taxon>
        <taxon>Sphingobacteriales</taxon>
        <taxon>Sphingobacteriaceae</taxon>
        <taxon>Sphingobacterium</taxon>
    </lineage>
</organism>
<dbReference type="PIRSF" id="PIRSF018266">
    <property type="entry name" value="FecR"/>
    <property type="match status" value="1"/>
</dbReference>
<dbReference type="Pfam" id="PF16344">
    <property type="entry name" value="FecR_C"/>
    <property type="match status" value="1"/>
</dbReference>
<comment type="caution">
    <text evidence="3">The sequence shown here is derived from an EMBL/GenBank/DDBJ whole genome shotgun (WGS) entry which is preliminary data.</text>
</comment>
<dbReference type="GO" id="GO:0016989">
    <property type="term" value="F:sigma factor antagonist activity"/>
    <property type="evidence" value="ECO:0007669"/>
    <property type="project" value="TreeGrafter"/>
</dbReference>
<evidence type="ECO:0000313" key="4">
    <source>
        <dbReference type="Proteomes" id="UP000238642"/>
    </source>
</evidence>
<reference evidence="3 4" key="1">
    <citation type="submission" date="2018-02" db="EMBL/GenBank/DDBJ databases">
        <title>The draft genome of Sphingobacterium gobiense H7.</title>
        <authorList>
            <person name="Li L."/>
            <person name="Liu L."/>
            <person name="Zhang X."/>
            <person name="Wang T."/>
            <person name="Liang L."/>
        </authorList>
    </citation>
    <scope>NUCLEOTIDE SEQUENCE [LARGE SCALE GENOMIC DNA]</scope>
    <source>
        <strain evidence="3 4">ACCC 05757</strain>
    </source>
</reference>
<dbReference type="InterPro" id="IPR006860">
    <property type="entry name" value="FecR"/>
</dbReference>